<proteinExistence type="predicted"/>
<evidence type="ECO:0000313" key="3">
    <source>
        <dbReference type="Proteomes" id="UP000008549"/>
    </source>
</evidence>
<keyword evidence="1" id="KW-0812">Transmembrane</keyword>
<protein>
    <submittedName>
        <fullName evidence="2">Protein CBG22837</fullName>
    </submittedName>
</protein>
<accession>A8Y361</accession>
<evidence type="ECO:0000313" key="2">
    <source>
        <dbReference type="EMBL" id="CAP39330.2"/>
    </source>
</evidence>
<dbReference type="RefSeq" id="XP_045097670.1">
    <property type="nucleotide sequence ID" value="XM_045238416.1"/>
</dbReference>
<organism evidence="2 3">
    <name type="scientific">Caenorhabditis briggsae</name>
    <dbReference type="NCBI Taxonomy" id="6238"/>
    <lineage>
        <taxon>Eukaryota</taxon>
        <taxon>Metazoa</taxon>
        <taxon>Ecdysozoa</taxon>
        <taxon>Nematoda</taxon>
        <taxon>Chromadorea</taxon>
        <taxon>Rhabditida</taxon>
        <taxon>Rhabditina</taxon>
        <taxon>Rhabditomorpha</taxon>
        <taxon>Rhabditoidea</taxon>
        <taxon>Rhabditidae</taxon>
        <taxon>Peloderinae</taxon>
        <taxon>Caenorhabditis</taxon>
    </lineage>
</organism>
<dbReference type="Proteomes" id="UP000008549">
    <property type="component" value="Unassembled WGS sequence"/>
</dbReference>
<name>A8Y361_CAEBR</name>
<dbReference type="HOGENOM" id="CLU_1714926_0_0_1"/>
<feature type="transmembrane region" description="Helical" evidence="1">
    <location>
        <begin position="20"/>
        <end position="42"/>
    </location>
</feature>
<dbReference type="InterPro" id="IPR018817">
    <property type="entry name" value="7TM_GPCR_serpentine_rcpt_Srz"/>
</dbReference>
<dbReference type="PANTHER" id="PTHR31720">
    <property type="entry name" value="SERPENTINE RECEPTOR, CLASS Z-RELATED"/>
    <property type="match status" value="1"/>
</dbReference>
<dbReference type="PANTHER" id="PTHR31720:SF12">
    <property type="entry name" value="SERPENTINE RECEPTOR, CLASS T-RELATED"/>
    <property type="match status" value="1"/>
</dbReference>
<dbReference type="Pfam" id="PF10325">
    <property type="entry name" value="7TM_GPCR_Srz"/>
    <property type="match status" value="1"/>
</dbReference>
<dbReference type="KEGG" id="cbr:CBG_22837"/>
<dbReference type="InParanoid" id="A8Y361"/>
<reference evidence="2 3" key="1">
    <citation type="journal article" date="2003" name="PLoS Biol.">
        <title>The genome sequence of Caenorhabditis briggsae: a platform for comparative genomics.</title>
        <authorList>
            <person name="Stein L.D."/>
            <person name="Bao Z."/>
            <person name="Blasiar D."/>
            <person name="Blumenthal T."/>
            <person name="Brent M.R."/>
            <person name="Chen N."/>
            <person name="Chinwalla A."/>
            <person name="Clarke L."/>
            <person name="Clee C."/>
            <person name="Coghlan A."/>
            <person name="Coulson A."/>
            <person name="D'Eustachio P."/>
            <person name="Fitch D.H."/>
            <person name="Fulton L.A."/>
            <person name="Fulton R.E."/>
            <person name="Griffiths-Jones S."/>
            <person name="Harris T.W."/>
            <person name="Hillier L.W."/>
            <person name="Kamath R."/>
            <person name="Kuwabara P.E."/>
            <person name="Mardis E.R."/>
            <person name="Marra M.A."/>
            <person name="Miner T.L."/>
            <person name="Minx P."/>
            <person name="Mullikin J.C."/>
            <person name="Plumb R.W."/>
            <person name="Rogers J."/>
            <person name="Schein J.E."/>
            <person name="Sohrmann M."/>
            <person name="Spieth J."/>
            <person name="Stajich J.E."/>
            <person name="Wei C."/>
            <person name="Willey D."/>
            <person name="Wilson R.K."/>
            <person name="Durbin R."/>
            <person name="Waterston R.H."/>
        </authorList>
    </citation>
    <scope>NUCLEOTIDE SEQUENCE [LARGE SCALE GENOMIC DNA]</scope>
    <source>
        <strain evidence="2 3">AF16</strain>
    </source>
</reference>
<dbReference type="AlphaFoldDB" id="A8Y361"/>
<dbReference type="EMBL" id="HE600994">
    <property type="protein sequence ID" value="CAP39330.2"/>
    <property type="molecule type" value="Genomic_DNA"/>
</dbReference>
<reference evidence="2 3" key="2">
    <citation type="journal article" date="2011" name="PLoS Genet.">
        <title>Caenorhabditis briggsae recombinant inbred line genotypes reveal inter-strain incompatibility and the evolution of recombination.</title>
        <authorList>
            <person name="Ross J.A."/>
            <person name="Koboldt D.C."/>
            <person name="Staisch J.E."/>
            <person name="Chamberlin H.M."/>
            <person name="Gupta B.P."/>
            <person name="Miller R.D."/>
            <person name="Baird S.E."/>
            <person name="Haag E.S."/>
        </authorList>
    </citation>
    <scope>NUCLEOTIDE SEQUENCE [LARGE SCALE GENOMIC DNA]</scope>
    <source>
        <strain evidence="2 3">AF16</strain>
    </source>
</reference>
<keyword evidence="1" id="KW-0472">Membrane</keyword>
<dbReference type="GeneID" id="8580286"/>
<evidence type="ECO:0000256" key="1">
    <source>
        <dbReference type="SAM" id="Phobius"/>
    </source>
</evidence>
<sequence>MKKNNVLEIPFKYAPRGVELVGYESIIIHILMFASASLYIPISVSIKRKAQLVSIIKNKPDRFILYQTIGLAAFKVSSLRLHINTQLEADRPRDNTFYYANYHDFYTTPVMIEMSYLFSNKRNFDTIKNIFKRNNRTMPSSAIGAAQASSVDT</sequence>
<gene>
    <name evidence="2" type="ORF">CBG22837</name>
    <name evidence="2" type="ORF">CBG_22837</name>
</gene>
<dbReference type="CTD" id="8580286"/>
<keyword evidence="3" id="KW-1185">Reference proteome</keyword>
<keyword evidence="1" id="KW-1133">Transmembrane helix</keyword>